<proteinExistence type="predicted"/>
<dbReference type="Gene3D" id="2.10.260.10">
    <property type="match status" value="1"/>
</dbReference>
<keyword evidence="2" id="KW-1185">Reference proteome</keyword>
<dbReference type="EMBL" id="SLXO01000013">
    <property type="protein sequence ID" value="TCP30799.1"/>
    <property type="molecule type" value="Genomic_DNA"/>
</dbReference>
<dbReference type="OrthoDB" id="7173678at2"/>
<evidence type="ECO:0000313" key="1">
    <source>
        <dbReference type="EMBL" id="TCP30799.1"/>
    </source>
</evidence>
<protein>
    <submittedName>
        <fullName evidence="1">Antitoxin VapB</fullName>
    </submittedName>
</protein>
<dbReference type="InParanoid" id="A0A4R2P795"/>
<name>A0A4R2P795_RHOSA</name>
<evidence type="ECO:0000313" key="2">
    <source>
        <dbReference type="Proteomes" id="UP000295399"/>
    </source>
</evidence>
<comment type="caution">
    <text evidence="1">The sequence shown here is derived from an EMBL/GenBank/DDBJ whole genome shotgun (WGS) entry which is preliminary data.</text>
</comment>
<accession>A0A4R2P795</accession>
<dbReference type="NCBIfam" id="NF040493">
    <property type="entry name" value="TA_anti_VapB"/>
    <property type="match status" value="1"/>
</dbReference>
<organism evidence="1 2">
    <name type="scientific">Rhodothalassium salexigens DSM 2132</name>
    <dbReference type="NCBI Taxonomy" id="1188247"/>
    <lineage>
        <taxon>Bacteria</taxon>
        <taxon>Pseudomonadati</taxon>
        <taxon>Pseudomonadota</taxon>
        <taxon>Alphaproteobacteria</taxon>
        <taxon>Rhodothalassiales</taxon>
        <taxon>Rhodothalassiaceae</taxon>
        <taxon>Rhodothalassium</taxon>
    </lineage>
</organism>
<gene>
    <name evidence="1" type="ORF">EV659_11352</name>
</gene>
<dbReference type="InterPro" id="IPR047976">
    <property type="entry name" value="Anti_VapB2-like"/>
</dbReference>
<dbReference type="RefSeq" id="WP_132709428.1">
    <property type="nucleotide sequence ID" value="NZ_JACIGF010000013.1"/>
</dbReference>
<sequence>MTRSTVSTTDKTQIVRLPQAVAFPEGIDQVDILKVGHSRLIVPRGRRWDDLFRHGPRATDDYFRDREQL</sequence>
<dbReference type="AlphaFoldDB" id="A0A4R2P795"/>
<dbReference type="Proteomes" id="UP000295399">
    <property type="component" value="Unassembled WGS sequence"/>
</dbReference>
<reference evidence="1 2" key="1">
    <citation type="submission" date="2019-03" db="EMBL/GenBank/DDBJ databases">
        <title>Genomic Encyclopedia of Type Strains, Phase IV (KMG-IV): sequencing the most valuable type-strain genomes for metagenomic binning, comparative biology and taxonomic classification.</title>
        <authorList>
            <person name="Goeker M."/>
        </authorList>
    </citation>
    <scope>NUCLEOTIDE SEQUENCE [LARGE SCALE GENOMIC DNA]</scope>
    <source>
        <strain evidence="1 2">DSM 2132</strain>
    </source>
</reference>